<sequence length="250" mass="27628">MLIEERFTKILELIEKKGAVTVSELSKTLAISESTIRRDLTTLNKSKKLNKVHGGATRINGSFTSIDFDIQFRGDHYKEEKQQIGKFSAGLIENNDFVYIDAGTTTEAMVDYIKELGAVYVTNGMVIAKKLVKKGCRTIILGGEIKPITEAVVGGEVLKCLTKYHFSKGFFGTNGVDIVAGFSTPDPTEAQVKREAFNRCKVAYVLADSTKFNITAPVSFGNLQDGEIVTTKLTSAIYKKYTKIWEVDNT</sequence>
<dbReference type="PANTHER" id="PTHR30363">
    <property type="entry name" value="HTH-TYPE TRANSCRIPTIONAL REGULATOR SRLR-RELATED"/>
    <property type="match status" value="1"/>
</dbReference>
<comment type="caution">
    <text evidence="5">The sequence shown here is derived from an EMBL/GenBank/DDBJ whole genome shotgun (WGS) entry which is preliminary data.</text>
</comment>
<reference evidence="5" key="2">
    <citation type="submission" date="2020-10" db="EMBL/GenBank/DDBJ databases">
        <title>Comparative genomics of the Acetobacterium genus.</title>
        <authorList>
            <person name="Marshall C."/>
            <person name="May H."/>
            <person name="Norman S."/>
        </authorList>
    </citation>
    <scope>NUCLEOTIDE SEQUENCE</scope>
    <source>
        <strain evidence="5">DER-2019</strain>
    </source>
</reference>
<dbReference type="SMART" id="SM00420">
    <property type="entry name" value="HTH_DEOR"/>
    <property type="match status" value="1"/>
</dbReference>
<keyword evidence="3" id="KW-0804">Transcription</keyword>
<dbReference type="InterPro" id="IPR001034">
    <property type="entry name" value="DeoR_HTH"/>
</dbReference>
<proteinExistence type="predicted"/>
<name>A0A923HW30_9FIRM</name>
<dbReference type="InterPro" id="IPR036390">
    <property type="entry name" value="WH_DNA-bd_sf"/>
</dbReference>
<feature type="domain" description="HTH deoR-type" evidence="4">
    <location>
        <begin position="3"/>
        <end position="58"/>
    </location>
</feature>
<dbReference type="PANTHER" id="PTHR30363:SF56">
    <property type="entry name" value="TRANSCRIPTIONAL REGULATOR, DEOR FAMILY"/>
    <property type="match status" value="1"/>
</dbReference>
<keyword evidence="1" id="KW-0805">Transcription regulation</keyword>
<dbReference type="InterPro" id="IPR050313">
    <property type="entry name" value="Carb_Metab_HTH_regulators"/>
</dbReference>
<dbReference type="SUPFAM" id="SSF46785">
    <property type="entry name" value="Winged helix' DNA-binding domain"/>
    <property type="match status" value="1"/>
</dbReference>
<reference evidence="5" key="1">
    <citation type="submission" date="2019-10" db="EMBL/GenBank/DDBJ databases">
        <authorList>
            <person name="Ross D.E."/>
            <person name="Gulliver D."/>
        </authorList>
    </citation>
    <scope>NUCLEOTIDE SEQUENCE</scope>
    <source>
        <strain evidence="5">DER-2019</strain>
    </source>
</reference>
<evidence type="ECO:0000313" key="6">
    <source>
        <dbReference type="Proteomes" id="UP000616595"/>
    </source>
</evidence>
<dbReference type="SUPFAM" id="SSF100950">
    <property type="entry name" value="NagB/RpiA/CoA transferase-like"/>
    <property type="match status" value="1"/>
</dbReference>
<dbReference type="RefSeq" id="WP_148566956.1">
    <property type="nucleotide sequence ID" value="NZ_RXYA01000006.1"/>
</dbReference>
<dbReference type="InterPro" id="IPR036388">
    <property type="entry name" value="WH-like_DNA-bd_sf"/>
</dbReference>
<dbReference type="GO" id="GO:0003700">
    <property type="term" value="F:DNA-binding transcription factor activity"/>
    <property type="evidence" value="ECO:0007669"/>
    <property type="project" value="InterPro"/>
</dbReference>
<dbReference type="GO" id="GO:0003677">
    <property type="term" value="F:DNA binding"/>
    <property type="evidence" value="ECO:0007669"/>
    <property type="project" value="UniProtKB-KW"/>
</dbReference>
<dbReference type="InterPro" id="IPR018356">
    <property type="entry name" value="Tscrpt_reg_HTH_DeoR_CS"/>
</dbReference>
<dbReference type="Pfam" id="PF08220">
    <property type="entry name" value="HTH_DeoR"/>
    <property type="match status" value="1"/>
</dbReference>
<evidence type="ECO:0000313" key="5">
    <source>
        <dbReference type="EMBL" id="MBC3889351.1"/>
    </source>
</evidence>
<dbReference type="Gene3D" id="1.10.10.10">
    <property type="entry name" value="Winged helix-like DNA-binding domain superfamily/Winged helix DNA-binding domain"/>
    <property type="match status" value="1"/>
</dbReference>
<dbReference type="Pfam" id="PF00455">
    <property type="entry name" value="DeoRC"/>
    <property type="match status" value="1"/>
</dbReference>
<dbReference type="OrthoDB" id="9797223at2"/>
<evidence type="ECO:0000256" key="3">
    <source>
        <dbReference type="ARBA" id="ARBA00023163"/>
    </source>
</evidence>
<evidence type="ECO:0000259" key="4">
    <source>
        <dbReference type="PROSITE" id="PS51000"/>
    </source>
</evidence>
<dbReference type="EMBL" id="WJBD01000017">
    <property type="protein sequence ID" value="MBC3889351.1"/>
    <property type="molecule type" value="Genomic_DNA"/>
</dbReference>
<accession>A0A923HW30</accession>
<dbReference type="PROSITE" id="PS51000">
    <property type="entry name" value="HTH_DEOR_2"/>
    <property type="match status" value="1"/>
</dbReference>
<dbReference type="InterPro" id="IPR037171">
    <property type="entry name" value="NagB/RpiA_transferase-like"/>
</dbReference>
<dbReference type="Proteomes" id="UP000616595">
    <property type="component" value="Unassembled WGS sequence"/>
</dbReference>
<dbReference type="AlphaFoldDB" id="A0A923HW30"/>
<keyword evidence="2" id="KW-0238">DNA-binding</keyword>
<dbReference type="PRINTS" id="PR00037">
    <property type="entry name" value="HTHLACR"/>
</dbReference>
<gene>
    <name evidence="5" type="ORF">GH810_13630</name>
</gene>
<dbReference type="InterPro" id="IPR014036">
    <property type="entry name" value="DeoR-like_C"/>
</dbReference>
<evidence type="ECO:0000256" key="2">
    <source>
        <dbReference type="ARBA" id="ARBA00023125"/>
    </source>
</evidence>
<dbReference type="PROSITE" id="PS00894">
    <property type="entry name" value="HTH_DEOR_1"/>
    <property type="match status" value="1"/>
</dbReference>
<keyword evidence="6" id="KW-1185">Reference proteome</keyword>
<protein>
    <submittedName>
        <fullName evidence="5">DeoR family transcriptional regulator</fullName>
    </submittedName>
</protein>
<dbReference type="Gene3D" id="3.40.50.1360">
    <property type="match status" value="1"/>
</dbReference>
<evidence type="ECO:0000256" key="1">
    <source>
        <dbReference type="ARBA" id="ARBA00023015"/>
    </source>
</evidence>
<dbReference type="SMART" id="SM01134">
    <property type="entry name" value="DeoRC"/>
    <property type="match status" value="1"/>
</dbReference>
<organism evidence="5 6">
    <name type="scientific">Acetobacterium paludosum</name>
    <dbReference type="NCBI Taxonomy" id="52693"/>
    <lineage>
        <taxon>Bacteria</taxon>
        <taxon>Bacillati</taxon>
        <taxon>Bacillota</taxon>
        <taxon>Clostridia</taxon>
        <taxon>Eubacteriales</taxon>
        <taxon>Eubacteriaceae</taxon>
        <taxon>Acetobacterium</taxon>
    </lineage>
</organism>